<gene>
    <name evidence="5" type="ORF">CSUI_003762</name>
</gene>
<dbReference type="InterPro" id="IPR024969">
    <property type="entry name" value="EIF3F/CSN6-like_C"/>
</dbReference>
<evidence type="ECO:0000256" key="2">
    <source>
        <dbReference type="SAM" id="MobiDB-lite"/>
    </source>
</evidence>
<comment type="similarity">
    <text evidence="1">Belongs to the peptidase M67A family. CSN6 subfamily.</text>
</comment>
<evidence type="ECO:0000256" key="1">
    <source>
        <dbReference type="ARBA" id="ARBA00010893"/>
    </source>
</evidence>
<reference evidence="5 6" key="1">
    <citation type="journal article" date="2017" name="Int. J. Parasitol.">
        <title>The genome of the protozoan parasite Cystoisospora suis and a reverse vaccinology approach to identify vaccine candidates.</title>
        <authorList>
            <person name="Palmieri N."/>
            <person name="Shrestha A."/>
            <person name="Ruttkowski B."/>
            <person name="Beck T."/>
            <person name="Vogl C."/>
            <person name="Tomley F."/>
            <person name="Blake D.P."/>
            <person name="Joachim A."/>
        </authorList>
    </citation>
    <scope>NUCLEOTIDE SEQUENCE [LARGE SCALE GENOMIC DNA]</scope>
    <source>
        <strain evidence="5 6">Wien I</strain>
    </source>
</reference>
<proteinExistence type="inferred from homology"/>
<sequence>MSSSFDGVMALLLFDPTALGKNTMAPGGASSSSAERFFSVYKAAEVSNTITPHAVDAGAPVLSTVTKKQAAKRLETWYQEVDTTIAMGEVERIALNHVMHGTADERSNTTSQDHEHRLRQLILQERGLQALHSRARILQNYVSRVKAGTLPRNEPVLRSLMAFCRRLSTTSSLLDCSNSNPHQASPTLSLVQRSERPRSQDCSSDTPSESSMSLSHSCRRQTQVPSSSAETFSGCDTVGPSSDLRAKDAGQQRSREDVSTGLLPGNSGEDNVIVSAMPGKKTKDHERRTIADPLEERDRNMEETMETQEATVTREEAERTDVDSVMLQMSVLLSAMTEAVRVANRTTEKLLVAQSCTPRPGSPRHFVPCPSSSRGGHSS</sequence>
<feature type="compositionally biased region" description="Polar residues" evidence="2">
    <location>
        <begin position="370"/>
        <end position="379"/>
    </location>
</feature>
<accession>A0A2C6L3V7</accession>
<evidence type="ECO:0000256" key="3">
    <source>
        <dbReference type="SAM" id="SignalP"/>
    </source>
</evidence>
<dbReference type="PANTHER" id="PTHR10540:SF8">
    <property type="entry name" value="COP9 SIGNALOSOME COMPLEX SUBUNIT 6"/>
    <property type="match status" value="1"/>
</dbReference>
<dbReference type="OrthoDB" id="1378at2759"/>
<name>A0A2C6L3V7_9APIC</name>
<dbReference type="RefSeq" id="XP_067924071.1">
    <property type="nucleotide sequence ID" value="XM_068063957.1"/>
</dbReference>
<protein>
    <submittedName>
        <fullName evidence="5">Cop9 signalosome complex subunit 6</fullName>
    </submittedName>
</protein>
<keyword evidence="6" id="KW-1185">Reference proteome</keyword>
<dbReference type="Proteomes" id="UP000221165">
    <property type="component" value="Unassembled WGS sequence"/>
</dbReference>
<comment type="caution">
    <text evidence="5">The sequence shown here is derived from an EMBL/GenBank/DDBJ whole genome shotgun (WGS) entry which is preliminary data.</text>
</comment>
<evidence type="ECO:0000313" key="6">
    <source>
        <dbReference type="Proteomes" id="UP000221165"/>
    </source>
</evidence>
<feature type="signal peptide" evidence="3">
    <location>
        <begin position="1"/>
        <end position="20"/>
    </location>
</feature>
<feature type="compositionally biased region" description="Basic and acidic residues" evidence="2">
    <location>
        <begin position="244"/>
        <end position="258"/>
    </location>
</feature>
<dbReference type="VEuPathDB" id="ToxoDB:CSUI_003762"/>
<feature type="region of interest" description="Disordered" evidence="2">
    <location>
        <begin position="355"/>
        <end position="379"/>
    </location>
</feature>
<dbReference type="EMBL" id="MIGC01001698">
    <property type="protein sequence ID" value="PHJ22394.1"/>
    <property type="molecule type" value="Genomic_DNA"/>
</dbReference>
<dbReference type="Pfam" id="PF13012">
    <property type="entry name" value="MitMem_reg"/>
    <property type="match status" value="1"/>
</dbReference>
<dbReference type="GeneID" id="94427168"/>
<feature type="compositionally biased region" description="Polar residues" evidence="2">
    <location>
        <begin position="174"/>
        <end position="192"/>
    </location>
</feature>
<feature type="compositionally biased region" description="Polar residues" evidence="2">
    <location>
        <begin position="200"/>
        <end position="231"/>
    </location>
</feature>
<feature type="chain" id="PRO_5013220014" evidence="3">
    <location>
        <begin position="21"/>
        <end position="379"/>
    </location>
</feature>
<keyword evidence="3" id="KW-0732">Signal</keyword>
<organism evidence="5 6">
    <name type="scientific">Cystoisospora suis</name>
    <dbReference type="NCBI Taxonomy" id="483139"/>
    <lineage>
        <taxon>Eukaryota</taxon>
        <taxon>Sar</taxon>
        <taxon>Alveolata</taxon>
        <taxon>Apicomplexa</taxon>
        <taxon>Conoidasida</taxon>
        <taxon>Coccidia</taxon>
        <taxon>Eucoccidiorida</taxon>
        <taxon>Eimeriorina</taxon>
        <taxon>Sarcocystidae</taxon>
        <taxon>Cystoisospora</taxon>
    </lineage>
</organism>
<evidence type="ECO:0000313" key="5">
    <source>
        <dbReference type="EMBL" id="PHJ22394.1"/>
    </source>
</evidence>
<dbReference type="PANTHER" id="PTHR10540">
    <property type="entry name" value="EUKARYOTIC TRANSLATION INITIATION FACTOR 3 SUBUNIT F-RELATED"/>
    <property type="match status" value="1"/>
</dbReference>
<evidence type="ECO:0000259" key="4">
    <source>
        <dbReference type="Pfam" id="PF13012"/>
    </source>
</evidence>
<dbReference type="GO" id="GO:0008180">
    <property type="term" value="C:COP9 signalosome"/>
    <property type="evidence" value="ECO:0007669"/>
    <property type="project" value="TreeGrafter"/>
</dbReference>
<feature type="region of interest" description="Disordered" evidence="2">
    <location>
        <begin position="174"/>
        <end position="286"/>
    </location>
</feature>
<dbReference type="AlphaFoldDB" id="A0A2C6L3V7"/>
<feature type="domain" description="EIF3F/CSN6-like C-terminal" evidence="4">
    <location>
        <begin position="89"/>
        <end position="171"/>
    </location>
</feature>